<comment type="caution">
    <text evidence="7">The sequence shown here is derived from an EMBL/GenBank/DDBJ whole genome shotgun (WGS) entry which is preliminary data.</text>
</comment>
<keyword evidence="1" id="KW-0805">Transcription regulation</keyword>
<dbReference type="PANTHER" id="PTHR31668">
    <property type="entry name" value="GLUCOSE TRANSPORT TRANSCRIPTION REGULATOR RGT1-RELATED-RELATED"/>
    <property type="match status" value="1"/>
</dbReference>
<feature type="domain" description="Zn(2)-C6 fungal-type" evidence="6">
    <location>
        <begin position="38"/>
        <end position="68"/>
    </location>
</feature>
<keyword evidence="3" id="KW-0804">Transcription</keyword>
<feature type="region of interest" description="Disordered" evidence="5">
    <location>
        <begin position="145"/>
        <end position="169"/>
    </location>
</feature>
<evidence type="ECO:0000256" key="4">
    <source>
        <dbReference type="ARBA" id="ARBA00023242"/>
    </source>
</evidence>
<dbReference type="InterPro" id="IPR050797">
    <property type="entry name" value="Carb_Metab_Trans_Reg"/>
</dbReference>
<feature type="region of interest" description="Disordered" evidence="5">
    <location>
        <begin position="72"/>
        <end position="122"/>
    </location>
</feature>
<keyword evidence="2" id="KW-0238">DNA-binding</keyword>
<dbReference type="EMBL" id="JBFTWV010000173">
    <property type="protein sequence ID" value="KAL2784617.1"/>
    <property type="molecule type" value="Genomic_DNA"/>
</dbReference>
<evidence type="ECO:0000256" key="2">
    <source>
        <dbReference type="ARBA" id="ARBA00023125"/>
    </source>
</evidence>
<sequence>MFGTLVSTGLDRESLEFIENPDPVAAVSRNVQDTIRIACIHCRARKVRCSGDRKRCQRCEAIGLECVYPESQGRNKRQDTSKGSRATIRRNESVSTRNTYDDAALGARDDRGKYSRDPTLDDLQANQFDDGCIDESLFMPWIMDTPMQQSSPGRSRSSSGGIPTPAVDFAVAKPPFSTKRRSATGVTRDQLPGISIVDSSFASLLGPSNSVSAGDSECWQGVHLGQDDIVWATTADGNGTIESTSEPLPLEPLGKTHTESDSCCLLSSVSFLEKLSSKSSSREDRLDLLLGDLRNSIETLAGFISCDRCAVRIEQNMLLAMAARQIGAICGRMANCCKAMHRSNISDTSSSQHGSEPAPSPIPVDISVATYRVNRREKLHLLESLVALQIMDFQRQINTIKSRYRNRPNKGQVEALSEAENYVKLAQVSLSSDDR</sequence>
<feature type="compositionally biased region" description="Basic and acidic residues" evidence="5">
    <location>
        <begin position="107"/>
        <end position="119"/>
    </location>
</feature>
<organism evidence="7 8">
    <name type="scientific">Aspergillus keveii</name>
    <dbReference type="NCBI Taxonomy" id="714993"/>
    <lineage>
        <taxon>Eukaryota</taxon>
        <taxon>Fungi</taxon>
        <taxon>Dikarya</taxon>
        <taxon>Ascomycota</taxon>
        <taxon>Pezizomycotina</taxon>
        <taxon>Eurotiomycetes</taxon>
        <taxon>Eurotiomycetidae</taxon>
        <taxon>Eurotiales</taxon>
        <taxon>Aspergillaceae</taxon>
        <taxon>Aspergillus</taxon>
        <taxon>Aspergillus subgen. Nidulantes</taxon>
    </lineage>
</organism>
<dbReference type="Pfam" id="PF00172">
    <property type="entry name" value="Zn_clus"/>
    <property type="match status" value="1"/>
</dbReference>
<evidence type="ECO:0000256" key="5">
    <source>
        <dbReference type="SAM" id="MobiDB-lite"/>
    </source>
</evidence>
<dbReference type="SUPFAM" id="SSF57701">
    <property type="entry name" value="Zn2/Cys6 DNA-binding domain"/>
    <property type="match status" value="1"/>
</dbReference>
<dbReference type="Gene3D" id="4.10.240.10">
    <property type="entry name" value="Zn(2)-C6 fungal-type DNA-binding domain"/>
    <property type="match status" value="1"/>
</dbReference>
<gene>
    <name evidence="7" type="ORF">BJX66DRAFT_329862</name>
</gene>
<accession>A0ABR4FNJ2</accession>
<dbReference type="Proteomes" id="UP001610563">
    <property type="component" value="Unassembled WGS sequence"/>
</dbReference>
<feature type="compositionally biased region" description="Low complexity" evidence="5">
    <location>
        <begin position="150"/>
        <end position="161"/>
    </location>
</feature>
<dbReference type="PROSITE" id="PS50048">
    <property type="entry name" value="ZN2_CY6_FUNGAL_2"/>
    <property type="match status" value="1"/>
</dbReference>
<evidence type="ECO:0000256" key="3">
    <source>
        <dbReference type="ARBA" id="ARBA00023163"/>
    </source>
</evidence>
<dbReference type="SMART" id="SM00066">
    <property type="entry name" value="GAL4"/>
    <property type="match status" value="1"/>
</dbReference>
<dbReference type="InterPro" id="IPR036864">
    <property type="entry name" value="Zn2-C6_fun-type_DNA-bd_sf"/>
</dbReference>
<reference evidence="7 8" key="1">
    <citation type="submission" date="2024-07" db="EMBL/GenBank/DDBJ databases">
        <title>Section-level genome sequencing and comparative genomics of Aspergillus sections Usti and Cavernicolus.</title>
        <authorList>
            <consortium name="Lawrence Berkeley National Laboratory"/>
            <person name="Nybo J.L."/>
            <person name="Vesth T.C."/>
            <person name="Theobald S."/>
            <person name="Frisvad J.C."/>
            <person name="Larsen T.O."/>
            <person name="Kjaerboelling I."/>
            <person name="Rothschild-Mancinelli K."/>
            <person name="Lyhne E.K."/>
            <person name="Kogle M.E."/>
            <person name="Barry K."/>
            <person name="Clum A."/>
            <person name="Na H."/>
            <person name="Ledsgaard L."/>
            <person name="Lin J."/>
            <person name="Lipzen A."/>
            <person name="Kuo A."/>
            <person name="Riley R."/>
            <person name="Mondo S."/>
            <person name="Labutti K."/>
            <person name="Haridas S."/>
            <person name="Pangalinan J."/>
            <person name="Salamov A.A."/>
            <person name="Simmons B.A."/>
            <person name="Magnuson J.K."/>
            <person name="Chen J."/>
            <person name="Drula E."/>
            <person name="Henrissat B."/>
            <person name="Wiebenga A."/>
            <person name="Lubbers R.J."/>
            <person name="Gomes A.C."/>
            <person name="Makela M.R."/>
            <person name="Stajich J."/>
            <person name="Grigoriev I.V."/>
            <person name="Mortensen U.H."/>
            <person name="De Vries R.P."/>
            <person name="Baker S.E."/>
            <person name="Andersen M.R."/>
        </authorList>
    </citation>
    <scope>NUCLEOTIDE SEQUENCE [LARGE SCALE GENOMIC DNA]</scope>
    <source>
        <strain evidence="7 8">CBS 209.92</strain>
    </source>
</reference>
<name>A0ABR4FNJ2_9EURO</name>
<keyword evidence="4" id="KW-0539">Nucleus</keyword>
<evidence type="ECO:0000313" key="7">
    <source>
        <dbReference type="EMBL" id="KAL2784617.1"/>
    </source>
</evidence>
<evidence type="ECO:0000313" key="8">
    <source>
        <dbReference type="Proteomes" id="UP001610563"/>
    </source>
</evidence>
<evidence type="ECO:0000259" key="6">
    <source>
        <dbReference type="PROSITE" id="PS50048"/>
    </source>
</evidence>
<proteinExistence type="predicted"/>
<dbReference type="CDD" id="cd00067">
    <property type="entry name" value="GAL4"/>
    <property type="match status" value="1"/>
</dbReference>
<protein>
    <recommendedName>
        <fullName evidence="6">Zn(2)-C6 fungal-type domain-containing protein</fullName>
    </recommendedName>
</protein>
<dbReference type="PROSITE" id="PS00463">
    <property type="entry name" value="ZN2_CY6_FUNGAL_1"/>
    <property type="match status" value="1"/>
</dbReference>
<evidence type="ECO:0000256" key="1">
    <source>
        <dbReference type="ARBA" id="ARBA00023015"/>
    </source>
</evidence>
<keyword evidence="8" id="KW-1185">Reference proteome</keyword>
<dbReference type="InterPro" id="IPR001138">
    <property type="entry name" value="Zn2Cys6_DnaBD"/>
</dbReference>